<dbReference type="AlphaFoldDB" id="A0A931JA88"/>
<evidence type="ECO:0000256" key="1">
    <source>
        <dbReference type="SAM" id="SignalP"/>
    </source>
</evidence>
<reference evidence="2" key="1">
    <citation type="submission" date="2020-12" db="EMBL/GenBank/DDBJ databases">
        <title>The genome sequence of Inhella sp. 1Y17.</title>
        <authorList>
            <person name="Liu Y."/>
        </authorList>
    </citation>
    <scope>NUCLEOTIDE SEQUENCE</scope>
    <source>
        <strain evidence="2">1Y17</strain>
    </source>
</reference>
<evidence type="ECO:0000313" key="3">
    <source>
        <dbReference type="Proteomes" id="UP000613266"/>
    </source>
</evidence>
<name>A0A931JA88_9BURK</name>
<feature type="chain" id="PRO_5037726242" evidence="1">
    <location>
        <begin position="25"/>
        <end position="235"/>
    </location>
</feature>
<evidence type="ECO:0000313" key="2">
    <source>
        <dbReference type="EMBL" id="MBH9579262.1"/>
    </source>
</evidence>
<dbReference type="RefSeq" id="WP_198113047.1">
    <property type="nucleotide sequence ID" value="NZ_JAEDAK010000020.1"/>
</dbReference>
<accession>A0A931JA88</accession>
<keyword evidence="1" id="KW-0732">Signal</keyword>
<comment type="caution">
    <text evidence="2">The sequence shown here is derived from an EMBL/GenBank/DDBJ whole genome shotgun (WGS) entry which is preliminary data.</text>
</comment>
<feature type="signal peptide" evidence="1">
    <location>
        <begin position="1"/>
        <end position="24"/>
    </location>
</feature>
<protein>
    <submittedName>
        <fullName evidence="2">Uncharacterized protein</fullName>
    </submittedName>
</protein>
<sequence length="235" mass="25281">MKMREFALMVAMATALTLSQPARAGLEVLEGHVSYKHLDMARVAGLIQNTGSEPVCAPQVQVQWLDAAGKPLGVRSVVTLAQSELGRAQADGVMAQRRYLPPGEAAVFTYRRDLRKINGTPAGHRITASARACARPQPRLEMAGLTHQTSKTGFHQVEGQVRNAGPGHCLKPLIVLGLFDAQDKLLESEVVRLPGLHEDRLAAGAGTPFSRRSLPNPMGLEVAKIRAWPDCGGVE</sequence>
<gene>
    <name evidence="2" type="ORF">I7X39_20395</name>
</gene>
<keyword evidence="3" id="KW-1185">Reference proteome</keyword>
<proteinExistence type="predicted"/>
<dbReference type="EMBL" id="JAEDAK010000020">
    <property type="protein sequence ID" value="MBH9579262.1"/>
    <property type="molecule type" value="Genomic_DNA"/>
</dbReference>
<organism evidence="2 3">
    <name type="scientific">Inhella proteolytica</name>
    <dbReference type="NCBI Taxonomy" id="2795029"/>
    <lineage>
        <taxon>Bacteria</taxon>
        <taxon>Pseudomonadati</taxon>
        <taxon>Pseudomonadota</taxon>
        <taxon>Betaproteobacteria</taxon>
        <taxon>Burkholderiales</taxon>
        <taxon>Sphaerotilaceae</taxon>
        <taxon>Inhella</taxon>
    </lineage>
</organism>
<dbReference type="Proteomes" id="UP000613266">
    <property type="component" value="Unassembled WGS sequence"/>
</dbReference>